<dbReference type="PROSITE" id="PS00093">
    <property type="entry name" value="N4_MTASE"/>
    <property type="match status" value="1"/>
</dbReference>
<organism evidence="9 10">
    <name type="scientific">Sphingomonas quercus</name>
    <dbReference type="NCBI Taxonomy" id="2842451"/>
    <lineage>
        <taxon>Bacteria</taxon>
        <taxon>Pseudomonadati</taxon>
        <taxon>Pseudomonadota</taxon>
        <taxon>Alphaproteobacteria</taxon>
        <taxon>Sphingomonadales</taxon>
        <taxon>Sphingomonadaceae</taxon>
        <taxon>Sphingomonas</taxon>
    </lineage>
</organism>
<keyword evidence="10" id="KW-1185">Reference proteome</keyword>
<keyword evidence="6" id="KW-0238">DNA-binding</keyword>
<evidence type="ECO:0000256" key="5">
    <source>
        <dbReference type="ARBA" id="ARBA00022747"/>
    </source>
</evidence>
<evidence type="ECO:0000256" key="2">
    <source>
        <dbReference type="ARBA" id="ARBA00022603"/>
    </source>
</evidence>
<evidence type="ECO:0000256" key="1">
    <source>
        <dbReference type="ARBA" id="ARBA00011900"/>
    </source>
</evidence>
<comment type="caution">
    <text evidence="9">The sequence shown here is derived from an EMBL/GenBank/DDBJ whole genome shotgun (WGS) entry which is preliminary data.</text>
</comment>
<dbReference type="Pfam" id="PF01555">
    <property type="entry name" value="N6_N4_Mtase"/>
    <property type="match status" value="1"/>
</dbReference>
<evidence type="ECO:0000256" key="6">
    <source>
        <dbReference type="ARBA" id="ARBA00023125"/>
    </source>
</evidence>
<dbReference type="Proteomes" id="UP000776276">
    <property type="component" value="Unassembled WGS sequence"/>
</dbReference>
<dbReference type="EMBL" id="JAHKRT010000003">
    <property type="protein sequence ID" value="MBU3077820.1"/>
    <property type="molecule type" value="Genomic_DNA"/>
</dbReference>
<keyword evidence="5" id="KW-0680">Restriction system</keyword>
<dbReference type="InterPro" id="IPR017985">
    <property type="entry name" value="MeTrfase_CN4_CS"/>
</dbReference>
<keyword evidence="2" id="KW-0489">Methyltransferase</keyword>
<name>A0ABS6BHP3_9SPHN</name>
<dbReference type="EC" id="2.1.1.72" evidence="1"/>
<evidence type="ECO:0000313" key="10">
    <source>
        <dbReference type="Proteomes" id="UP000776276"/>
    </source>
</evidence>
<dbReference type="InterPro" id="IPR002941">
    <property type="entry name" value="DNA_methylase_N4/N6"/>
</dbReference>
<sequence>MTQDASWHEMETSNLTRLTVALDNSNVDKLGKWELDQTHNVDCLMGLRGLPDDCLDVIVTSPPYWGQRGAGGLGSEADPRDYVANLVEILNEAMRALKPTGTLWLNVGDAYNTPINWREEDYTHSSLGAEGKGLPATNSAYTKNRGRRKAFIEKGAGWLQYGNLLAVPYRIVIAMGDKGHLFRGEVIWEKSRPLPEGLCRRPHRRHEGIYIFAKEEKHHFRVKPPVGSVWKLTMTPNKLPHCSTFPLDLPFQCISAAGIPDGTTAVVCDPFMGSGTTARAAASMGHHYIGFELDATMTTIANGAVANQVQGTMAFG</sequence>
<proteinExistence type="predicted"/>
<evidence type="ECO:0000259" key="8">
    <source>
        <dbReference type="Pfam" id="PF01555"/>
    </source>
</evidence>
<evidence type="ECO:0000256" key="7">
    <source>
        <dbReference type="ARBA" id="ARBA00047942"/>
    </source>
</evidence>
<dbReference type="RefSeq" id="WP_216322880.1">
    <property type="nucleotide sequence ID" value="NZ_JAHKRT010000003.1"/>
</dbReference>
<keyword evidence="4" id="KW-0949">S-adenosyl-L-methionine</keyword>
<evidence type="ECO:0000256" key="4">
    <source>
        <dbReference type="ARBA" id="ARBA00022691"/>
    </source>
</evidence>
<evidence type="ECO:0000313" key="9">
    <source>
        <dbReference type="EMBL" id="MBU3077820.1"/>
    </source>
</evidence>
<evidence type="ECO:0000256" key="3">
    <source>
        <dbReference type="ARBA" id="ARBA00022679"/>
    </source>
</evidence>
<accession>A0ABS6BHP3</accession>
<keyword evidence="3" id="KW-0808">Transferase</keyword>
<protein>
    <recommendedName>
        <fullName evidence="1">site-specific DNA-methyltransferase (adenine-specific)</fullName>
        <ecNumber evidence="1">2.1.1.72</ecNumber>
    </recommendedName>
</protein>
<comment type="catalytic activity">
    <reaction evidence="7">
        <text>a 2'-deoxyadenosine in DNA + S-adenosyl-L-methionine = an N(6)-methyl-2'-deoxyadenosine in DNA + S-adenosyl-L-homocysteine + H(+)</text>
        <dbReference type="Rhea" id="RHEA:15197"/>
        <dbReference type="Rhea" id="RHEA-COMP:12418"/>
        <dbReference type="Rhea" id="RHEA-COMP:12419"/>
        <dbReference type="ChEBI" id="CHEBI:15378"/>
        <dbReference type="ChEBI" id="CHEBI:57856"/>
        <dbReference type="ChEBI" id="CHEBI:59789"/>
        <dbReference type="ChEBI" id="CHEBI:90615"/>
        <dbReference type="ChEBI" id="CHEBI:90616"/>
        <dbReference type="EC" id="2.1.1.72"/>
    </reaction>
</comment>
<feature type="domain" description="DNA methylase N-4/N-6" evidence="8">
    <location>
        <begin position="56"/>
        <end position="301"/>
    </location>
</feature>
<reference evidence="9 10" key="1">
    <citation type="submission" date="2021-06" db="EMBL/GenBank/DDBJ databases">
        <title>Sphingomonas sp. XMGL2, whole genome shotgun sequencing project.</title>
        <authorList>
            <person name="Zhao G."/>
            <person name="Shen L."/>
        </authorList>
    </citation>
    <scope>NUCLEOTIDE SEQUENCE [LARGE SCALE GENOMIC DNA]</scope>
    <source>
        <strain evidence="9 10">XMGL2</strain>
    </source>
</reference>
<gene>
    <name evidence="9" type="ORF">KOF26_08070</name>
</gene>